<comment type="caution">
    <text evidence="1">Lacks conserved residue(s) required for the propagation of feature annotation.</text>
</comment>
<dbReference type="Proteomes" id="UP000293912">
    <property type="component" value="Chromosome"/>
</dbReference>
<dbReference type="EMBL" id="CP037867">
    <property type="protein sequence ID" value="QBM30257.1"/>
    <property type="molecule type" value="Genomic_DNA"/>
</dbReference>
<organism evidence="3 4">
    <name type="scientific">Hydrogenophaga pseudoflava</name>
    <name type="common">Pseudomonas carboxydoflava</name>
    <dbReference type="NCBI Taxonomy" id="47421"/>
    <lineage>
        <taxon>Bacteria</taxon>
        <taxon>Pseudomonadati</taxon>
        <taxon>Pseudomonadota</taxon>
        <taxon>Betaproteobacteria</taxon>
        <taxon>Burkholderiales</taxon>
        <taxon>Comamonadaceae</taxon>
        <taxon>Hydrogenophaga</taxon>
    </lineage>
</organism>
<evidence type="ECO:0000259" key="2">
    <source>
        <dbReference type="PROSITE" id="PS50110"/>
    </source>
</evidence>
<evidence type="ECO:0000313" key="4">
    <source>
        <dbReference type="Proteomes" id="UP000293912"/>
    </source>
</evidence>
<sequence length="137" mass="14533">MPTLIGVRRLPRILLVEPDGLVRGTVASVCRELQLAHVIQAGSCDLATKLLVDDSLQAGIVSLSDCGSGLDLLTRLREGSFVCSADMPVAMTASGIDATMAARLKELRIRRLLLKPFKIRDLIATVEALLAAATVPG</sequence>
<reference evidence="3 4" key="1">
    <citation type="submission" date="2019-03" db="EMBL/GenBank/DDBJ databases">
        <authorList>
            <person name="Sebastian G."/>
            <person name="Baumann P."/>
            <person name="Ruckert C."/>
            <person name="Kalinowski J."/>
            <person name="Nebel B."/>
            <person name="Takors R."/>
            <person name="Blombach B."/>
        </authorList>
    </citation>
    <scope>NUCLEOTIDE SEQUENCE [LARGE SCALE GENOMIC DNA]</scope>
    <source>
        <strain evidence="3 4">DSM 1084</strain>
    </source>
</reference>
<name>A0A4P6X201_HYDPS</name>
<evidence type="ECO:0000313" key="3">
    <source>
        <dbReference type="EMBL" id="QBM30257.1"/>
    </source>
</evidence>
<keyword evidence="4" id="KW-1185">Reference proteome</keyword>
<dbReference type="InterPro" id="IPR011006">
    <property type="entry name" value="CheY-like_superfamily"/>
</dbReference>
<protein>
    <recommendedName>
        <fullName evidence="2">Response regulatory domain-containing protein</fullName>
    </recommendedName>
</protein>
<dbReference type="Gene3D" id="3.40.50.2300">
    <property type="match status" value="1"/>
</dbReference>
<gene>
    <name evidence="3" type="ORF">HPF_21385</name>
</gene>
<feature type="domain" description="Response regulatory" evidence="2">
    <location>
        <begin position="12"/>
        <end position="130"/>
    </location>
</feature>
<dbReference type="SUPFAM" id="SSF52172">
    <property type="entry name" value="CheY-like"/>
    <property type="match status" value="1"/>
</dbReference>
<accession>A0A4P6X201</accession>
<evidence type="ECO:0000256" key="1">
    <source>
        <dbReference type="PROSITE-ProRule" id="PRU00169"/>
    </source>
</evidence>
<dbReference type="GO" id="GO:0000160">
    <property type="term" value="P:phosphorelay signal transduction system"/>
    <property type="evidence" value="ECO:0007669"/>
    <property type="project" value="InterPro"/>
</dbReference>
<dbReference type="PROSITE" id="PS50110">
    <property type="entry name" value="RESPONSE_REGULATORY"/>
    <property type="match status" value="1"/>
</dbReference>
<proteinExistence type="predicted"/>
<dbReference type="KEGG" id="hpse:HPF_21385"/>
<dbReference type="RefSeq" id="WP_066160458.1">
    <property type="nucleotide sequence ID" value="NZ_CP037867.1"/>
</dbReference>
<dbReference type="InterPro" id="IPR001789">
    <property type="entry name" value="Sig_transdc_resp-reg_receiver"/>
</dbReference>
<dbReference type="AlphaFoldDB" id="A0A4P6X201"/>
<dbReference type="SMART" id="SM00448">
    <property type="entry name" value="REC"/>
    <property type="match status" value="1"/>
</dbReference>